<dbReference type="Proteomes" id="UP000265180">
    <property type="component" value="Chromosome 4"/>
</dbReference>
<comment type="similarity">
    <text evidence="13">Belongs to the BET family.</text>
</comment>
<evidence type="ECO:0000256" key="7">
    <source>
        <dbReference type="ARBA" id="ARBA00022990"/>
    </source>
</evidence>
<name>A0A3P9JWY1_ORYLA</name>
<feature type="domain" description="Bromo" evidence="17">
    <location>
        <begin position="59"/>
        <end position="131"/>
    </location>
</feature>
<evidence type="ECO:0000256" key="12">
    <source>
        <dbReference type="ARBA" id="ARBA00040998"/>
    </source>
</evidence>
<dbReference type="Gene3D" id="1.20.920.10">
    <property type="entry name" value="Bromodomain-like"/>
    <property type="match status" value="2"/>
</dbReference>
<dbReference type="InterPro" id="IPR043509">
    <property type="entry name" value="Bromo_Brdt_II"/>
</dbReference>
<dbReference type="GO" id="GO:0005634">
    <property type="term" value="C:nucleus"/>
    <property type="evidence" value="ECO:0007669"/>
    <property type="project" value="UniProtKB-SubCell"/>
</dbReference>
<dbReference type="SUPFAM" id="SSF47370">
    <property type="entry name" value="Bromodomain"/>
    <property type="match status" value="2"/>
</dbReference>
<dbReference type="InterPro" id="IPR027353">
    <property type="entry name" value="NET_dom"/>
</dbReference>
<proteinExistence type="inferred from homology"/>
<comment type="subcellular location">
    <subcellularLocation>
        <location evidence="2">Chromosome</location>
    </subcellularLocation>
    <subcellularLocation>
        <location evidence="1">Nucleus</location>
    </subcellularLocation>
</comment>
<dbReference type="PROSITE" id="PS50014">
    <property type="entry name" value="BROMODOMAIN_2"/>
    <property type="match status" value="2"/>
</dbReference>
<dbReference type="FunFam" id="1.20.920.10:FF:000003">
    <property type="entry name" value="Bromodomain-containing protein 2"/>
    <property type="match status" value="1"/>
</dbReference>
<comment type="subunit">
    <text evidence="14">Homodimer. Interacts with E2F1. Interacts with (acetylated) STAT3; promoting STAT3 recruitment to chromatin. Interacts with CTCF; promoting BRD2 recruitment to chromatin.</text>
</comment>
<evidence type="ECO:0000259" key="18">
    <source>
        <dbReference type="PROSITE" id="PS51525"/>
    </source>
</evidence>
<dbReference type="CDD" id="cd05497">
    <property type="entry name" value="Bromo_Brdt_I_like"/>
    <property type="match status" value="1"/>
</dbReference>
<reference key="1">
    <citation type="journal article" date="2007" name="Nature">
        <title>The medaka draft genome and insights into vertebrate genome evolution.</title>
        <authorList>
            <person name="Kasahara M."/>
            <person name="Naruse K."/>
            <person name="Sasaki S."/>
            <person name="Nakatani Y."/>
            <person name="Qu W."/>
            <person name="Ahsan B."/>
            <person name="Yamada T."/>
            <person name="Nagayasu Y."/>
            <person name="Doi K."/>
            <person name="Kasai Y."/>
            <person name="Jindo T."/>
            <person name="Kobayashi D."/>
            <person name="Shimada A."/>
            <person name="Toyoda A."/>
            <person name="Kuroki Y."/>
            <person name="Fujiyama A."/>
            <person name="Sasaki T."/>
            <person name="Shimizu A."/>
            <person name="Asakawa S."/>
            <person name="Shimizu N."/>
            <person name="Hashimoto S."/>
            <person name="Yang J."/>
            <person name="Lee Y."/>
            <person name="Matsushima K."/>
            <person name="Sugano S."/>
            <person name="Sakaizumi M."/>
            <person name="Narita T."/>
            <person name="Ohishi K."/>
            <person name="Haga S."/>
            <person name="Ohta F."/>
            <person name="Nomoto H."/>
            <person name="Nogata K."/>
            <person name="Morishita T."/>
            <person name="Endo T."/>
            <person name="Shin-I T."/>
            <person name="Takeda H."/>
            <person name="Morishita S."/>
            <person name="Kohara Y."/>
        </authorList>
    </citation>
    <scope>NUCLEOTIDE SEQUENCE [LARGE SCALE GENOMIC DNA]</scope>
    <source>
        <strain>Hd-rR</strain>
    </source>
</reference>
<dbReference type="Pfam" id="PF00439">
    <property type="entry name" value="Bromodomain"/>
    <property type="match status" value="2"/>
</dbReference>
<dbReference type="InterPro" id="IPR001487">
    <property type="entry name" value="Bromodomain"/>
</dbReference>
<dbReference type="InterPro" id="IPR018359">
    <property type="entry name" value="Bromodomain_CS"/>
</dbReference>
<evidence type="ECO:0000256" key="11">
    <source>
        <dbReference type="ARBA" id="ARBA00023242"/>
    </source>
</evidence>
<evidence type="ECO:0000313" key="20">
    <source>
        <dbReference type="Proteomes" id="UP000265180"/>
    </source>
</evidence>
<dbReference type="InterPro" id="IPR038336">
    <property type="entry name" value="NET_sf"/>
</dbReference>
<keyword evidence="10" id="KW-0804">Transcription</keyword>
<evidence type="ECO:0000256" key="6">
    <source>
        <dbReference type="ARBA" id="ARBA00022853"/>
    </source>
</evidence>
<evidence type="ECO:0000259" key="17">
    <source>
        <dbReference type="PROSITE" id="PS50014"/>
    </source>
</evidence>
<dbReference type="InterPro" id="IPR036427">
    <property type="entry name" value="Bromodomain-like_sf"/>
</dbReference>
<reference evidence="19" key="3">
    <citation type="submission" date="2025-08" db="UniProtKB">
        <authorList>
            <consortium name="Ensembl"/>
        </authorList>
    </citation>
    <scope>IDENTIFICATION</scope>
    <source>
        <strain evidence="19">HNI</strain>
    </source>
</reference>
<reference evidence="19" key="4">
    <citation type="submission" date="2025-09" db="UniProtKB">
        <authorList>
            <consortium name="Ensembl"/>
        </authorList>
    </citation>
    <scope>IDENTIFICATION</scope>
    <source>
        <strain evidence="19">HNI</strain>
    </source>
</reference>
<protein>
    <recommendedName>
        <fullName evidence="12">Bromodomain-containing protein 2</fullName>
    </recommendedName>
</protein>
<keyword evidence="5" id="KW-0677">Repeat</keyword>
<evidence type="ECO:0000256" key="16">
    <source>
        <dbReference type="SAM" id="MobiDB-lite"/>
    </source>
</evidence>
<dbReference type="CDD" id="cd05498">
    <property type="entry name" value="Bromo_Brdt_II_like"/>
    <property type="match status" value="1"/>
</dbReference>
<dbReference type="GO" id="GO:0005694">
    <property type="term" value="C:chromosome"/>
    <property type="evidence" value="ECO:0007669"/>
    <property type="project" value="UniProtKB-SubCell"/>
</dbReference>
<keyword evidence="9 15" id="KW-0103">Bromodomain</keyword>
<evidence type="ECO:0000256" key="4">
    <source>
        <dbReference type="ARBA" id="ARBA00022553"/>
    </source>
</evidence>
<dbReference type="AlphaFoldDB" id="A0A3P9JWY1"/>
<dbReference type="Ensembl" id="ENSORLT00020014063.1">
    <property type="protein sequence ID" value="ENSORLP00020000822.1"/>
    <property type="gene ID" value="ENSORLG00020001529.1"/>
</dbReference>
<evidence type="ECO:0000256" key="3">
    <source>
        <dbReference type="ARBA" id="ARBA00022454"/>
    </source>
</evidence>
<evidence type="ECO:0000256" key="14">
    <source>
        <dbReference type="ARBA" id="ARBA00046861"/>
    </source>
</evidence>
<dbReference type="InterPro" id="IPR043508">
    <property type="entry name" value="Bromo_Brdt_I"/>
</dbReference>
<sequence length="653" mass="73414">PSPLHSDASPLFLRMSDVNVCSTVSGKNPPPPEVTHPHRPGRITNQLLYLERVVIKALWRHQYSWPFRQPVDAVALCIPDYYKLIKHPMDLGTVMQRLKNRYYWEANECIRDISTMFNNCYVYNRPGDDIVFMAQTLEKIFLQKVSQMPKEEVIATLPKDEPEKEEPVKQRPVVSEIALQEATVLSNGVHLNTPTRLCAQTDSTLNIKKCLKKKMVSGTPVTATLSRGDEFAAEEHSASIPLISRTGSGRPVKPPKKNLDMFEDKRVRLTEQLRACNNILKEMLSKRHCAYAWPFYTPVDAIALGLQDYHDIIKQPMDLSTIKKKMDHQEYTNATEFAADVRLMFSNCYRYNPPSHGVVYMARKLQEVFEARYMKMSQEPEGCPVSRQPGDTGKADRVGSLSTSASSETESPSEQESSSKEVNTQLAHLEERVSTHIQATFTCQADPGAPDENKGEQKLVFVSFPSIPCFKSRKDLWKTSFGVPLKSENEISSKAVTYQEKKQLKSDINKLPGDKLGELLNIIKSRESYLQESNLEDVVIDFDMVKPSTLTVLQRFVAECLRKRGKSGNSKDRFFVLSLFAANVVACSDSDDLPWLTDSSRSSSSSSLGCSTCSSSTSSSSSDSSYSDSGQLLVLPFFLLTADVFLLHCNFFI</sequence>
<keyword evidence="6" id="KW-0156">Chromatin regulator</keyword>
<keyword evidence="4" id="KW-0597">Phosphoprotein</keyword>
<evidence type="ECO:0000256" key="8">
    <source>
        <dbReference type="ARBA" id="ARBA00023015"/>
    </source>
</evidence>
<dbReference type="InterPro" id="IPR050935">
    <property type="entry name" value="Bromo_chromatin_reader"/>
</dbReference>
<dbReference type="PANTHER" id="PTHR22880">
    <property type="entry name" value="FALZ-RELATED BROMODOMAIN-CONTAINING PROTEINS"/>
    <property type="match status" value="1"/>
</dbReference>
<keyword evidence="8" id="KW-0805">Transcription regulation</keyword>
<reference evidence="19 20" key="2">
    <citation type="submission" date="2017-04" db="EMBL/GenBank/DDBJ databases">
        <title>CpG methylation of centromeres and impact of large insertions on vertebrate speciation.</title>
        <authorList>
            <person name="Ichikawa K."/>
            <person name="Yoshimura J."/>
            <person name="Morishita S."/>
        </authorList>
    </citation>
    <scope>NUCLEOTIDE SEQUENCE</scope>
    <source>
        <strain evidence="19 20">HNI</strain>
    </source>
</reference>
<organism evidence="19 20">
    <name type="scientific">Oryzias latipes</name>
    <name type="common">Japanese rice fish</name>
    <name type="synonym">Japanese killifish</name>
    <dbReference type="NCBI Taxonomy" id="8090"/>
    <lineage>
        <taxon>Eukaryota</taxon>
        <taxon>Metazoa</taxon>
        <taxon>Chordata</taxon>
        <taxon>Craniata</taxon>
        <taxon>Vertebrata</taxon>
        <taxon>Euteleostomi</taxon>
        <taxon>Actinopterygii</taxon>
        <taxon>Neopterygii</taxon>
        <taxon>Teleostei</taxon>
        <taxon>Neoteleostei</taxon>
        <taxon>Acanthomorphata</taxon>
        <taxon>Ovalentaria</taxon>
        <taxon>Atherinomorphae</taxon>
        <taxon>Beloniformes</taxon>
        <taxon>Adrianichthyidae</taxon>
        <taxon>Oryziinae</taxon>
        <taxon>Oryzias</taxon>
    </lineage>
</organism>
<evidence type="ECO:0000256" key="9">
    <source>
        <dbReference type="ARBA" id="ARBA00023117"/>
    </source>
</evidence>
<keyword evidence="3" id="KW-0158">Chromosome</keyword>
<accession>A0A3P9JWY1</accession>
<dbReference type="Pfam" id="PF17035">
    <property type="entry name" value="BET"/>
    <property type="match status" value="1"/>
</dbReference>
<feature type="domain" description="Bromo" evidence="17">
    <location>
        <begin position="287"/>
        <end position="359"/>
    </location>
</feature>
<evidence type="ECO:0000256" key="13">
    <source>
        <dbReference type="ARBA" id="ARBA00044509"/>
    </source>
</evidence>
<evidence type="ECO:0000256" key="10">
    <source>
        <dbReference type="ARBA" id="ARBA00023163"/>
    </source>
</evidence>
<dbReference type="GO" id="GO:0006325">
    <property type="term" value="P:chromatin organization"/>
    <property type="evidence" value="ECO:0007669"/>
    <property type="project" value="UniProtKB-KW"/>
</dbReference>
<evidence type="ECO:0000256" key="15">
    <source>
        <dbReference type="PROSITE-ProRule" id="PRU00035"/>
    </source>
</evidence>
<feature type="region of interest" description="Disordered" evidence="16">
    <location>
        <begin position="379"/>
        <end position="425"/>
    </location>
</feature>
<keyword evidence="7" id="KW-0007">Acetylation</keyword>
<feature type="domain" description="NET" evidence="18">
    <location>
        <begin position="486"/>
        <end position="568"/>
    </location>
</feature>
<dbReference type="SMART" id="SM00297">
    <property type="entry name" value="BROMO"/>
    <property type="match status" value="2"/>
</dbReference>
<dbReference type="PRINTS" id="PR00503">
    <property type="entry name" value="BROMODOMAIN"/>
</dbReference>
<feature type="compositionally biased region" description="Low complexity" evidence="16">
    <location>
        <begin position="400"/>
        <end position="416"/>
    </location>
</feature>
<dbReference type="Gene3D" id="1.20.1270.220">
    <property type="match status" value="1"/>
</dbReference>
<dbReference type="FunFam" id="1.20.920.10:FF:000002">
    <property type="entry name" value="Bromodomain-containing protein 4"/>
    <property type="match status" value="1"/>
</dbReference>
<dbReference type="PROSITE" id="PS51525">
    <property type="entry name" value="NET"/>
    <property type="match status" value="1"/>
</dbReference>
<dbReference type="PROSITE" id="PS00633">
    <property type="entry name" value="BROMODOMAIN_1"/>
    <property type="match status" value="2"/>
</dbReference>
<evidence type="ECO:0000256" key="5">
    <source>
        <dbReference type="ARBA" id="ARBA00022737"/>
    </source>
</evidence>
<evidence type="ECO:0000256" key="1">
    <source>
        <dbReference type="ARBA" id="ARBA00004123"/>
    </source>
</evidence>
<evidence type="ECO:0000313" key="19">
    <source>
        <dbReference type="Ensembl" id="ENSORLP00020000822.1"/>
    </source>
</evidence>
<evidence type="ECO:0000256" key="2">
    <source>
        <dbReference type="ARBA" id="ARBA00004286"/>
    </source>
</evidence>
<keyword evidence="11" id="KW-0539">Nucleus</keyword>
<dbReference type="PANTHER" id="PTHR22880:SF240">
    <property type="entry name" value="BROMODOMAIN-CONTAINING PROTEIN 2"/>
    <property type="match status" value="1"/>
</dbReference>